<feature type="active site" description="Electrophile" evidence="12">
    <location>
        <position position="102"/>
    </location>
</feature>
<dbReference type="InterPro" id="IPR000652">
    <property type="entry name" value="Triosephosphate_isomerase"/>
</dbReference>
<dbReference type="NCBIfam" id="TIGR00419">
    <property type="entry name" value="tim"/>
    <property type="match status" value="1"/>
</dbReference>
<keyword evidence="7 12" id="KW-0312">Gluconeogenesis</keyword>
<evidence type="ECO:0000256" key="7">
    <source>
        <dbReference type="ARBA" id="ARBA00022432"/>
    </source>
</evidence>
<feature type="binding site" evidence="12">
    <location>
        <position position="220"/>
    </location>
    <ligand>
        <name>substrate</name>
    </ligand>
</feature>
<dbReference type="OrthoDB" id="9809429at2"/>
<dbReference type="EMBL" id="LXWF01000042">
    <property type="protein sequence ID" value="ORC15738.1"/>
    <property type="molecule type" value="Genomic_DNA"/>
</dbReference>
<evidence type="ECO:0000256" key="12">
    <source>
        <dbReference type="HAMAP-Rule" id="MF_00147"/>
    </source>
</evidence>
<evidence type="ECO:0000256" key="13">
    <source>
        <dbReference type="RuleBase" id="RU363013"/>
    </source>
</evidence>
<evidence type="ECO:0000256" key="11">
    <source>
        <dbReference type="ARBA" id="ARBA00055680"/>
    </source>
</evidence>
<dbReference type="AlphaFoldDB" id="A0A1Y1RMI0"/>
<dbReference type="GO" id="GO:0006096">
    <property type="term" value="P:glycolytic process"/>
    <property type="evidence" value="ECO:0007669"/>
    <property type="project" value="UniProtKB-UniRule"/>
</dbReference>
<dbReference type="GO" id="GO:0005829">
    <property type="term" value="C:cytosol"/>
    <property type="evidence" value="ECO:0007669"/>
    <property type="project" value="TreeGrafter"/>
</dbReference>
<keyword evidence="15" id="KW-1185">Reference proteome</keyword>
<feature type="binding site" evidence="12">
    <location>
        <begin position="241"/>
        <end position="242"/>
    </location>
    <ligand>
        <name>substrate</name>
    </ligand>
</feature>
<dbReference type="FunFam" id="3.20.20.70:FF:000020">
    <property type="entry name" value="Triosephosphate isomerase"/>
    <property type="match status" value="1"/>
</dbReference>
<dbReference type="InterPro" id="IPR022896">
    <property type="entry name" value="TrioseP_Isoase_bac/euk"/>
</dbReference>
<evidence type="ECO:0000256" key="5">
    <source>
        <dbReference type="ARBA" id="ARBA00011940"/>
    </source>
</evidence>
<dbReference type="PANTHER" id="PTHR21139:SF42">
    <property type="entry name" value="TRIOSEPHOSPHATE ISOMERASE"/>
    <property type="match status" value="1"/>
</dbReference>
<evidence type="ECO:0000256" key="3">
    <source>
        <dbReference type="ARBA" id="ARBA00007422"/>
    </source>
</evidence>
<dbReference type="PANTHER" id="PTHR21139">
    <property type="entry name" value="TRIOSEPHOSPHATE ISOMERASE"/>
    <property type="match status" value="1"/>
</dbReference>
<evidence type="ECO:0000256" key="4">
    <source>
        <dbReference type="ARBA" id="ARBA00011738"/>
    </source>
</evidence>
<dbReference type="UniPathway" id="UPA00138"/>
<dbReference type="Pfam" id="PF00121">
    <property type="entry name" value="TIM"/>
    <property type="match status" value="1"/>
</dbReference>
<evidence type="ECO:0000256" key="8">
    <source>
        <dbReference type="ARBA" id="ARBA00022490"/>
    </source>
</evidence>
<feature type="binding site" evidence="12">
    <location>
        <position position="180"/>
    </location>
    <ligand>
        <name>substrate</name>
    </ligand>
</feature>
<feature type="active site" description="Proton acceptor" evidence="12">
    <location>
        <position position="174"/>
    </location>
</feature>
<dbReference type="GO" id="GO:0004807">
    <property type="term" value="F:triose-phosphate isomerase activity"/>
    <property type="evidence" value="ECO:0007669"/>
    <property type="project" value="UniProtKB-UniRule"/>
</dbReference>
<comment type="subunit">
    <text evidence="4 12 13">Homodimer.</text>
</comment>
<dbReference type="PROSITE" id="PS00171">
    <property type="entry name" value="TIM_1"/>
    <property type="match status" value="1"/>
</dbReference>
<dbReference type="RefSeq" id="WP_083092870.1">
    <property type="nucleotide sequence ID" value="NZ_LXWF01000042.1"/>
</dbReference>
<comment type="subcellular location">
    <subcellularLocation>
        <location evidence="12 13">Cytoplasm</location>
    </subcellularLocation>
</comment>
<comment type="caution">
    <text evidence="14">The sequence shown here is derived from an EMBL/GenBank/DDBJ whole genome shotgun (WGS) entry which is preliminary data.</text>
</comment>
<dbReference type="InterPro" id="IPR013785">
    <property type="entry name" value="Aldolase_TIM"/>
</dbReference>
<gene>
    <name evidence="12" type="primary">tpiA</name>
    <name evidence="14" type="ORF">A7979_05955</name>
</gene>
<evidence type="ECO:0000256" key="6">
    <source>
        <dbReference type="ARBA" id="ARBA00019397"/>
    </source>
</evidence>
<comment type="pathway">
    <text evidence="2 12 13">Carbohydrate biosynthesis; gluconeogenesis.</text>
</comment>
<feature type="binding site" evidence="12">
    <location>
        <begin position="10"/>
        <end position="12"/>
    </location>
    <ligand>
        <name>substrate</name>
    </ligand>
</feature>
<reference evidence="14 15" key="1">
    <citation type="submission" date="2016-05" db="EMBL/GenBank/DDBJ databases">
        <title>Draft genome sequence of a porcine commensal Rothia nasimurium.</title>
        <authorList>
            <person name="Gaiser R.A."/>
            <person name="Van Baarlen P."/>
            <person name="Wells J.M."/>
        </authorList>
    </citation>
    <scope>NUCLEOTIDE SEQUENCE [LARGE SCALE GENOMIC DNA]</scope>
    <source>
        <strain evidence="14 15">PT-32</strain>
    </source>
</reference>
<keyword evidence="8 12" id="KW-0963">Cytoplasm</keyword>
<comment type="catalytic activity">
    <reaction evidence="1 12 13">
        <text>D-glyceraldehyde 3-phosphate = dihydroxyacetone phosphate</text>
        <dbReference type="Rhea" id="RHEA:18585"/>
        <dbReference type="ChEBI" id="CHEBI:57642"/>
        <dbReference type="ChEBI" id="CHEBI:59776"/>
        <dbReference type="EC" id="5.3.1.1"/>
    </reaction>
</comment>
<evidence type="ECO:0000313" key="15">
    <source>
        <dbReference type="Proteomes" id="UP000192359"/>
    </source>
</evidence>
<evidence type="ECO:0000256" key="2">
    <source>
        <dbReference type="ARBA" id="ARBA00004742"/>
    </source>
</evidence>
<evidence type="ECO:0000256" key="9">
    <source>
        <dbReference type="ARBA" id="ARBA00023152"/>
    </source>
</evidence>
<organism evidence="14 15">
    <name type="scientific">Rothia nasimurium</name>
    <dbReference type="NCBI Taxonomy" id="85336"/>
    <lineage>
        <taxon>Bacteria</taxon>
        <taxon>Bacillati</taxon>
        <taxon>Actinomycetota</taxon>
        <taxon>Actinomycetes</taxon>
        <taxon>Micrococcales</taxon>
        <taxon>Micrococcaceae</taxon>
        <taxon>Rothia</taxon>
    </lineage>
</organism>
<keyword evidence="10 12" id="KW-0413">Isomerase</keyword>
<dbReference type="GO" id="GO:0019563">
    <property type="term" value="P:glycerol catabolic process"/>
    <property type="evidence" value="ECO:0007669"/>
    <property type="project" value="TreeGrafter"/>
</dbReference>
<evidence type="ECO:0000313" key="14">
    <source>
        <dbReference type="EMBL" id="ORC15738.1"/>
    </source>
</evidence>
<name>A0A1Y1RMI0_9MICC</name>
<sequence>MTRKPLIAGNWKMNMDHTEGVTLLQKLAWTLDDTNFDYDKAEVAVFPPFTDIRSVQTLVDGDKLNIVYGGQDLSDQDSGAYTGDISGAFLKKLGATYVLVGHSERRTIHGETDAVCAAKVQAAYRNELTPVLCVGEGLDKREAGQHVDFTLEQLRGSIEGLSAEQAESLVVAYEPIWAIGTGKVATAADAQEMSKAIREELTKLYSAEVADKVRVLYGGSVKAASAPEIMAEADVDGVLVGGASLDAAEFANIARFDA</sequence>
<comment type="function">
    <text evidence="11 12">Involved in the gluconeogenesis. Catalyzes stereospecifically the conversion of dihydroxyacetone phosphate (DHAP) to D-glyceraldehyde-3-phosphate (G3P).</text>
</comment>
<dbReference type="HAMAP" id="MF_00147_B">
    <property type="entry name" value="TIM_B"/>
    <property type="match status" value="1"/>
</dbReference>
<dbReference type="InterPro" id="IPR020861">
    <property type="entry name" value="Triosephosphate_isomerase_AS"/>
</dbReference>
<dbReference type="UniPathway" id="UPA00109">
    <property type="reaction ID" value="UER00189"/>
</dbReference>
<dbReference type="InterPro" id="IPR035990">
    <property type="entry name" value="TIM_sf"/>
</dbReference>
<comment type="similarity">
    <text evidence="3 12 13">Belongs to the triosephosphate isomerase family.</text>
</comment>
<dbReference type="GO" id="GO:0046166">
    <property type="term" value="P:glyceraldehyde-3-phosphate biosynthetic process"/>
    <property type="evidence" value="ECO:0007669"/>
    <property type="project" value="TreeGrafter"/>
</dbReference>
<dbReference type="EC" id="5.3.1.1" evidence="5 12"/>
<dbReference type="GO" id="GO:0006094">
    <property type="term" value="P:gluconeogenesis"/>
    <property type="evidence" value="ECO:0007669"/>
    <property type="project" value="UniProtKB-UniRule"/>
</dbReference>
<protein>
    <recommendedName>
        <fullName evidence="6 12">Triosephosphate isomerase</fullName>
        <shortName evidence="12">TIM</shortName>
        <shortName evidence="12">TPI</shortName>
        <ecNumber evidence="5 12">5.3.1.1</ecNumber>
    </recommendedName>
    <alternativeName>
        <fullName evidence="12">Triose-phosphate isomerase</fullName>
    </alternativeName>
</protein>
<proteinExistence type="inferred from homology"/>
<dbReference type="PROSITE" id="PS51440">
    <property type="entry name" value="TIM_2"/>
    <property type="match status" value="1"/>
</dbReference>
<evidence type="ECO:0000256" key="1">
    <source>
        <dbReference type="ARBA" id="ARBA00000474"/>
    </source>
</evidence>
<dbReference type="Gene3D" id="3.20.20.70">
    <property type="entry name" value="Aldolase class I"/>
    <property type="match status" value="1"/>
</dbReference>
<evidence type="ECO:0000256" key="10">
    <source>
        <dbReference type="ARBA" id="ARBA00023235"/>
    </source>
</evidence>
<keyword evidence="9 12" id="KW-0324">Glycolysis</keyword>
<comment type="pathway">
    <text evidence="12 13">Carbohydrate degradation; glycolysis; D-glyceraldehyde 3-phosphate from glycerone phosphate: step 1/1.</text>
</comment>
<dbReference type="CDD" id="cd00311">
    <property type="entry name" value="TIM"/>
    <property type="match status" value="1"/>
</dbReference>
<dbReference type="Proteomes" id="UP000192359">
    <property type="component" value="Unassembled WGS sequence"/>
</dbReference>
<accession>A0A1Y1RMI0</accession>
<dbReference type="SUPFAM" id="SSF51351">
    <property type="entry name" value="Triosephosphate isomerase (TIM)"/>
    <property type="match status" value="1"/>
</dbReference>